<proteinExistence type="predicted"/>
<gene>
    <name evidence="1" type="ORF">NBH00_12765</name>
</gene>
<keyword evidence="2" id="KW-1185">Reference proteome</keyword>
<dbReference type="EMBL" id="CP098502">
    <property type="protein sequence ID" value="UTI62240.1"/>
    <property type="molecule type" value="Genomic_DNA"/>
</dbReference>
<evidence type="ECO:0000313" key="2">
    <source>
        <dbReference type="Proteomes" id="UP001056035"/>
    </source>
</evidence>
<evidence type="ECO:0008006" key="3">
    <source>
        <dbReference type="Google" id="ProtNLM"/>
    </source>
</evidence>
<organism evidence="1 2">
    <name type="scientific">Paraconexibacter antarcticus</name>
    <dbReference type="NCBI Taxonomy" id="2949664"/>
    <lineage>
        <taxon>Bacteria</taxon>
        <taxon>Bacillati</taxon>
        <taxon>Actinomycetota</taxon>
        <taxon>Thermoleophilia</taxon>
        <taxon>Solirubrobacterales</taxon>
        <taxon>Paraconexibacteraceae</taxon>
        <taxon>Paraconexibacter</taxon>
    </lineage>
</organism>
<dbReference type="RefSeq" id="WP_254568978.1">
    <property type="nucleotide sequence ID" value="NZ_CP098502.1"/>
</dbReference>
<accession>A0ABY5DKK9</accession>
<sequence>MSAAAEPDRAAEQAALAALAARVAALEVAVGELLYGAHAAAGPHKLAAQGRYECAVLLNDHLERRATADAARIARETEGNRP</sequence>
<protein>
    <recommendedName>
        <fullName evidence="3">HNH endonuclease</fullName>
    </recommendedName>
</protein>
<evidence type="ECO:0000313" key="1">
    <source>
        <dbReference type="EMBL" id="UTI62240.1"/>
    </source>
</evidence>
<dbReference type="Proteomes" id="UP001056035">
    <property type="component" value="Chromosome"/>
</dbReference>
<reference evidence="1 2" key="1">
    <citation type="submission" date="2022-06" db="EMBL/GenBank/DDBJ databases">
        <title>Paraconexibacter antarcticus.</title>
        <authorList>
            <person name="Kim C.S."/>
        </authorList>
    </citation>
    <scope>NUCLEOTIDE SEQUENCE [LARGE SCALE GENOMIC DNA]</scope>
    <source>
        <strain evidence="1 2">02-257</strain>
    </source>
</reference>
<name>A0ABY5DKK9_9ACTN</name>